<evidence type="ECO:0000259" key="1">
    <source>
        <dbReference type="Pfam" id="PF14676"/>
    </source>
</evidence>
<dbReference type="InterPro" id="IPR029315">
    <property type="entry name" value="FANCI_S2"/>
</dbReference>
<comment type="caution">
    <text evidence="3">The sequence shown here is derived from an EMBL/GenBank/DDBJ whole genome shotgun (WGS) entry which is preliminary data.</text>
</comment>
<evidence type="ECO:0000313" key="3">
    <source>
        <dbReference type="EMBL" id="KAJ6430893.1"/>
    </source>
</evidence>
<organism evidence="3 4">
    <name type="scientific">Salix udensis</name>
    <dbReference type="NCBI Taxonomy" id="889485"/>
    <lineage>
        <taxon>Eukaryota</taxon>
        <taxon>Viridiplantae</taxon>
        <taxon>Streptophyta</taxon>
        <taxon>Embryophyta</taxon>
        <taxon>Tracheophyta</taxon>
        <taxon>Spermatophyta</taxon>
        <taxon>Magnoliopsida</taxon>
        <taxon>eudicotyledons</taxon>
        <taxon>Gunneridae</taxon>
        <taxon>Pentapetalae</taxon>
        <taxon>rosids</taxon>
        <taxon>fabids</taxon>
        <taxon>Malpighiales</taxon>
        <taxon>Salicaceae</taxon>
        <taxon>Saliceae</taxon>
        <taxon>Salix</taxon>
    </lineage>
</organism>
<protein>
    <submittedName>
        <fullName evidence="3">Uncharacterized protein</fullName>
    </submittedName>
</protein>
<evidence type="ECO:0000313" key="4">
    <source>
        <dbReference type="Proteomes" id="UP001162972"/>
    </source>
</evidence>
<proteinExistence type="predicted"/>
<dbReference type="AlphaFoldDB" id="A0AAD6KWN3"/>
<feature type="domain" description="FANCI helical" evidence="2">
    <location>
        <begin position="233"/>
        <end position="335"/>
    </location>
</feature>
<sequence length="450" mass="50535">MLKTLFEVHEMARNEIIEQSKFRILSLKPEKNIPIIRLLGHLVQSNPYLMLEHVSRLKELLDYFVFMHGKVATHLVAALVPLIKLSRDLRDYTILVVRKAMFRREDAVRLSAINAIFNLILAEKEATREGSFSFQDSSSQASCSQHAEIPCIMDGGLFQELSGLLQRCLYQQAEIKEVMYHGLLKLVLADPTSGGPVLDFLLPHFRCFFKEDADPHGKADCPNSSRPYLVFSLSQENELGSDLSRESFSNALLKIQKFLKKINLEDFLGRIQGDSSTSAQEEKRKCCALILVGILEVVVNTLATRLSKATDIEKADLEKELVGFVNLHESLEKDLCTRLSTGIKRGNVRATAPVMAGNIEPGNNRLTQERVPYLTTSSLCQLMQTALKLCNTECSKTIAASQHHSQLSSSKPVKCLQIMAFTLEPFPSSHKILPDRGERKSSEDFDIWGD</sequence>
<dbReference type="GO" id="GO:0006281">
    <property type="term" value="P:DNA repair"/>
    <property type="evidence" value="ECO:0007669"/>
    <property type="project" value="InterPro"/>
</dbReference>
<dbReference type="GO" id="GO:0070182">
    <property type="term" value="F:DNA polymerase binding"/>
    <property type="evidence" value="ECO:0007669"/>
    <property type="project" value="TreeGrafter"/>
</dbReference>
<dbReference type="EMBL" id="JAPFFJ010000003">
    <property type="protein sequence ID" value="KAJ6430893.1"/>
    <property type="molecule type" value="Genomic_DNA"/>
</dbReference>
<dbReference type="Proteomes" id="UP001162972">
    <property type="component" value="Chromosome 10"/>
</dbReference>
<keyword evidence="4" id="KW-1185">Reference proteome</keyword>
<dbReference type="Pfam" id="PF14680">
    <property type="entry name" value="FANCI_HD2"/>
    <property type="match status" value="2"/>
</dbReference>
<dbReference type="InterPro" id="IPR026171">
    <property type="entry name" value="FANCI"/>
</dbReference>
<gene>
    <name evidence="3" type="ORF">OIU84_018408</name>
</gene>
<reference evidence="3 4" key="1">
    <citation type="journal article" date="2023" name="Int. J. Mol. Sci.">
        <title>De Novo Assembly and Annotation of 11 Diverse Shrub Willow (Salix) Genomes Reveals Novel Gene Organization in Sex-Linked Regions.</title>
        <authorList>
            <person name="Hyden B."/>
            <person name="Feng K."/>
            <person name="Yates T.B."/>
            <person name="Jawdy S."/>
            <person name="Cereghino C."/>
            <person name="Smart L.B."/>
            <person name="Muchero W."/>
        </authorList>
    </citation>
    <scope>NUCLEOTIDE SEQUENCE [LARGE SCALE GENOMIC DNA]</scope>
    <source>
        <tissue evidence="3">Shoot tip</tissue>
    </source>
</reference>
<accession>A0AAD6KWN3</accession>
<feature type="domain" description="FANCI helical" evidence="2">
    <location>
        <begin position="135"/>
        <end position="214"/>
    </location>
</feature>
<evidence type="ECO:0000259" key="2">
    <source>
        <dbReference type="Pfam" id="PF14680"/>
    </source>
</evidence>
<dbReference type="InterPro" id="IPR029312">
    <property type="entry name" value="FANCI_HD2"/>
</dbReference>
<name>A0AAD6KWN3_9ROSI</name>
<dbReference type="PANTHER" id="PTHR21818:SF0">
    <property type="entry name" value="FANCONI ANEMIA GROUP I PROTEIN"/>
    <property type="match status" value="1"/>
</dbReference>
<dbReference type="Pfam" id="PF14676">
    <property type="entry name" value="FANCI_S2"/>
    <property type="match status" value="1"/>
</dbReference>
<dbReference type="PANTHER" id="PTHR21818">
    <property type="entry name" value="BC025462 PROTEIN"/>
    <property type="match status" value="1"/>
</dbReference>
<feature type="domain" description="FANCI solenoid 2" evidence="1">
    <location>
        <begin position="1"/>
        <end position="116"/>
    </location>
</feature>